<organism evidence="2 3">
    <name type="scientific">Senna tora</name>
    <dbReference type="NCBI Taxonomy" id="362788"/>
    <lineage>
        <taxon>Eukaryota</taxon>
        <taxon>Viridiplantae</taxon>
        <taxon>Streptophyta</taxon>
        <taxon>Embryophyta</taxon>
        <taxon>Tracheophyta</taxon>
        <taxon>Spermatophyta</taxon>
        <taxon>Magnoliopsida</taxon>
        <taxon>eudicotyledons</taxon>
        <taxon>Gunneridae</taxon>
        <taxon>Pentapetalae</taxon>
        <taxon>rosids</taxon>
        <taxon>fabids</taxon>
        <taxon>Fabales</taxon>
        <taxon>Fabaceae</taxon>
        <taxon>Caesalpinioideae</taxon>
        <taxon>Cassia clade</taxon>
        <taxon>Senna</taxon>
    </lineage>
</organism>
<evidence type="ECO:0000313" key="3">
    <source>
        <dbReference type="Proteomes" id="UP000634136"/>
    </source>
</evidence>
<comment type="caution">
    <text evidence="2">The sequence shown here is derived from an EMBL/GenBank/DDBJ whole genome shotgun (WGS) entry which is preliminary data.</text>
</comment>
<sequence length="105" mass="11403">MAGPSGAPRGESSSPTPISSNSGLLSNENPLALGRNFLSKEFHRGFIDGHPVIDLQGVTQWTLIYDPESENFFVVNGVRRSLALHVEDGAASLPERVRMLARFPN</sequence>
<evidence type="ECO:0000256" key="1">
    <source>
        <dbReference type="SAM" id="MobiDB-lite"/>
    </source>
</evidence>
<reference evidence="2" key="1">
    <citation type="submission" date="2020-09" db="EMBL/GenBank/DDBJ databases">
        <title>Genome-Enabled Discovery of Anthraquinone Biosynthesis in Senna tora.</title>
        <authorList>
            <person name="Kang S.-H."/>
            <person name="Pandey R.P."/>
            <person name="Lee C.-M."/>
            <person name="Sim J.-S."/>
            <person name="Jeong J.-T."/>
            <person name="Choi B.-S."/>
            <person name="Jung M."/>
            <person name="Ginzburg D."/>
            <person name="Zhao K."/>
            <person name="Won S.Y."/>
            <person name="Oh T.-J."/>
            <person name="Yu Y."/>
            <person name="Kim N.-H."/>
            <person name="Lee O.R."/>
            <person name="Lee T.-H."/>
            <person name="Bashyal P."/>
            <person name="Kim T.-S."/>
            <person name="Lee W.-H."/>
            <person name="Kawkins C."/>
            <person name="Kim C.-K."/>
            <person name="Kim J.S."/>
            <person name="Ahn B.O."/>
            <person name="Rhee S.Y."/>
            <person name="Sohng J.K."/>
        </authorList>
    </citation>
    <scope>NUCLEOTIDE SEQUENCE</scope>
    <source>
        <tissue evidence="2">Leaf</tissue>
    </source>
</reference>
<accession>A0A834X6V9</accession>
<dbReference type="Proteomes" id="UP000634136">
    <property type="component" value="Unassembled WGS sequence"/>
</dbReference>
<feature type="compositionally biased region" description="Low complexity" evidence="1">
    <location>
        <begin position="12"/>
        <end position="22"/>
    </location>
</feature>
<gene>
    <name evidence="2" type="ORF">G2W53_007482</name>
</gene>
<name>A0A834X6V9_9FABA</name>
<proteinExistence type="predicted"/>
<keyword evidence="3" id="KW-1185">Reference proteome</keyword>
<dbReference type="EMBL" id="JAAIUW010000003">
    <property type="protein sequence ID" value="KAF7839000.1"/>
    <property type="molecule type" value="Genomic_DNA"/>
</dbReference>
<dbReference type="AlphaFoldDB" id="A0A834X6V9"/>
<feature type="region of interest" description="Disordered" evidence="1">
    <location>
        <begin position="1"/>
        <end position="26"/>
    </location>
</feature>
<evidence type="ECO:0000313" key="2">
    <source>
        <dbReference type="EMBL" id="KAF7839000.1"/>
    </source>
</evidence>
<protein>
    <submittedName>
        <fullName evidence="2">Uncharacterized protein</fullName>
    </submittedName>
</protein>